<dbReference type="GO" id="GO:0022857">
    <property type="term" value="F:transmembrane transporter activity"/>
    <property type="evidence" value="ECO:0007669"/>
    <property type="project" value="InterPro"/>
</dbReference>
<feature type="transmembrane region" description="Helical" evidence="6">
    <location>
        <begin position="158"/>
        <end position="178"/>
    </location>
</feature>
<feature type="transmembrane region" description="Helical" evidence="6">
    <location>
        <begin position="129"/>
        <end position="152"/>
    </location>
</feature>
<comment type="caution">
    <text evidence="8">The sequence shown here is derived from an EMBL/GenBank/DDBJ whole genome shotgun (WGS) entry which is preliminary data.</text>
</comment>
<dbReference type="EMBL" id="MCFH01000005">
    <property type="protein sequence ID" value="ORX57934.1"/>
    <property type="molecule type" value="Genomic_DNA"/>
</dbReference>
<feature type="transmembrane region" description="Helical" evidence="6">
    <location>
        <begin position="190"/>
        <end position="209"/>
    </location>
</feature>
<reference evidence="8 9" key="1">
    <citation type="submission" date="2016-08" db="EMBL/GenBank/DDBJ databases">
        <title>Genomes of anaerobic fungi encode conserved fungal cellulosomes for biomass hydrolysis.</title>
        <authorList>
            <consortium name="DOE Joint Genome Institute"/>
            <person name="Haitjema C.H."/>
            <person name="Gilmore S.P."/>
            <person name="Henske J.K."/>
            <person name="Solomon K.V."/>
            <person name="De Groot R."/>
            <person name="Kuo A."/>
            <person name="Mondo S.J."/>
            <person name="Salamov A.A."/>
            <person name="Labutti K."/>
            <person name="Zhao Z."/>
            <person name="Chiniquy J."/>
            <person name="Barry K."/>
            <person name="Brewer H.M."/>
            <person name="Purvine S.O."/>
            <person name="Wright A.T."/>
            <person name="Boxma B."/>
            <person name="Van Alen T."/>
            <person name="Hackstein J.H."/>
            <person name="Baker S.E."/>
            <person name="Grigoriev I.V."/>
            <person name="O'Malley M.A."/>
        </authorList>
    </citation>
    <scope>NUCLEOTIDE SEQUENCE [LARGE SCALE GENOMIC DNA]</scope>
    <source>
        <strain evidence="9">finn</strain>
    </source>
</reference>
<dbReference type="InterPro" id="IPR036259">
    <property type="entry name" value="MFS_trans_sf"/>
</dbReference>
<dbReference type="InterPro" id="IPR011701">
    <property type="entry name" value="MFS"/>
</dbReference>
<dbReference type="Gene3D" id="1.20.1720.10">
    <property type="entry name" value="Multidrug resistance protein D"/>
    <property type="match status" value="1"/>
</dbReference>
<feature type="transmembrane region" description="Helical" evidence="6">
    <location>
        <begin position="273"/>
        <end position="296"/>
    </location>
</feature>
<organism evidence="8 9">
    <name type="scientific">Piromyces finnis</name>
    <dbReference type="NCBI Taxonomy" id="1754191"/>
    <lineage>
        <taxon>Eukaryota</taxon>
        <taxon>Fungi</taxon>
        <taxon>Fungi incertae sedis</taxon>
        <taxon>Chytridiomycota</taxon>
        <taxon>Chytridiomycota incertae sedis</taxon>
        <taxon>Neocallimastigomycetes</taxon>
        <taxon>Neocallimastigales</taxon>
        <taxon>Neocallimastigaceae</taxon>
        <taxon>Piromyces</taxon>
    </lineage>
</organism>
<protein>
    <submittedName>
        <fullName evidence="8">MFS general substrate transporter</fullName>
    </submittedName>
</protein>
<dbReference type="Pfam" id="PF07690">
    <property type="entry name" value="MFS_1"/>
    <property type="match status" value="1"/>
</dbReference>
<feature type="transmembrane region" description="Helical" evidence="6">
    <location>
        <begin position="248"/>
        <end position="267"/>
    </location>
</feature>
<feature type="transmembrane region" description="Helical" evidence="6">
    <location>
        <begin position="407"/>
        <end position="431"/>
    </location>
</feature>
<evidence type="ECO:0000313" key="9">
    <source>
        <dbReference type="Proteomes" id="UP000193719"/>
    </source>
</evidence>
<dbReference type="Gene3D" id="1.20.1250.20">
    <property type="entry name" value="MFS general substrate transporter like domains"/>
    <property type="match status" value="1"/>
</dbReference>
<dbReference type="GO" id="GO:0016020">
    <property type="term" value="C:membrane"/>
    <property type="evidence" value="ECO:0007669"/>
    <property type="project" value="UniProtKB-SubCell"/>
</dbReference>
<evidence type="ECO:0000256" key="5">
    <source>
        <dbReference type="ARBA" id="ARBA00023136"/>
    </source>
</evidence>
<dbReference type="Proteomes" id="UP000193719">
    <property type="component" value="Unassembled WGS sequence"/>
</dbReference>
<feature type="transmembrane region" description="Helical" evidence="6">
    <location>
        <begin position="98"/>
        <end position="117"/>
    </location>
</feature>
<feature type="transmembrane region" description="Helical" evidence="6">
    <location>
        <begin position="215"/>
        <end position="236"/>
    </location>
</feature>
<feature type="transmembrane region" description="Helical" evidence="6">
    <location>
        <begin position="443"/>
        <end position="465"/>
    </location>
</feature>
<feature type="transmembrane region" description="Helical" evidence="6">
    <location>
        <begin position="381"/>
        <end position="401"/>
    </location>
</feature>
<keyword evidence="9" id="KW-1185">Reference proteome</keyword>
<feature type="transmembrane region" description="Helical" evidence="6">
    <location>
        <begin position="64"/>
        <end position="86"/>
    </location>
</feature>
<sequence>MTSIELKKLEENTEDITSDVTYNDNVNNEGVLVEIKNDEEKKSEYVIKKVGGGGPEEPKFVPMLLTFISVLFFTVLNECVATVMYSDLVKEFDKKLTTIQWVTTGFVLVLAIGMVYSSFIAKHLYMRTIFFTADILFVLGSLICVVSNSFILLLIGRIIQGFGTALLMPQISNVIIIMSPRDRIGFYNGISMLVIITGSALGPTISGLITKFLGWRYVFALLIPIPLIGGIFGYWTIGNIVEQEDTKLDILSVILAILGYGGISFGLGNTGDYGFGSPLVIVTLIVGVLSLAAFFVWENFCKNPLVSLKNLGRPIFIVNVLMSNIINSNLVGWLAIIPFIIQNYLGQSVFISGLALLPGGVLNATLNILGGKIYDKSYFKYGPVGITLIFIASIFLFIMHITDNVKLWIIMIGYAVGNIGIPLVASMYGTASLTCVPPQSTPHAAAIFHSFYQLFCALCSAVYVALLNNFDDVPFNASKDPLVNGGSICFLLTITITGIALIVGIVWSVIFFKDHDSKGNLKNKKNKKDINEIHLVVIIDR</sequence>
<keyword evidence="4 6" id="KW-1133">Transmembrane helix</keyword>
<dbReference type="OrthoDB" id="2132020at2759"/>
<dbReference type="PRINTS" id="PR01036">
    <property type="entry name" value="TCRTETB"/>
</dbReference>
<keyword evidence="2" id="KW-0813">Transport</keyword>
<gene>
    <name evidence="8" type="ORF">BCR36DRAFT_409389</name>
</gene>
<proteinExistence type="predicted"/>
<keyword evidence="3 6" id="KW-0812">Transmembrane</keyword>
<evidence type="ECO:0000256" key="1">
    <source>
        <dbReference type="ARBA" id="ARBA00004141"/>
    </source>
</evidence>
<comment type="subcellular location">
    <subcellularLocation>
        <location evidence="1">Membrane</location>
        <topology evidence="1">Multi-pass membrane protein</topology>
    </subcellularLocation>
</comment>
<reference evidence="8 9" key="2">
    <citation type="submission" date="2016-08" db="EMBL/GenBank/DDBJ databases">
        <title>Pervasive Adenine N6-methylation of Active Genes in Fungi.</title>
        <authorList>
            <consortium name="DOE Joint Genome Institute"/>
            <person name="Mondo S.J."/>
            <person name="Dannebaum R.O."/>
            <person name="Kuo R.C."/>
            <person name="Labutti K."/>
            <person name="Haridas S."/>
            <person name="Kuo A."/>
            <person name="Salamov A."/>
            <person name="Ahrendt S.R."/>
            <person name="Lipzen A."/>
            <person name="Sullivan W."/>
            <person name="Andreopoulos W.B."/>
            <person name="Clum A."/>
            <person name="Lindquist E."/>
            <person name="Daum C."/>
            <person name="Ramamoorthy G.K."/>
            <person name="Gryganskyi A."/>
            <person name="Culley D."/>
            <person name="Magnuson J.K."/>
            <person name="James T.Y."/>
            <person name="O'Malley M.A."/>
            <person name="Stajich J.E."/>
            <person name="Spatafora J.W."/>
            <person name="Visel A."/>
            <person name="Grigoriev I.V."/>
        </authorList>
    </citation>
    <scope>NUCLEOTIDE SEQUENCE [LARGE SCALE GENOMIC DNA]</scope>
    <source>
        <strain evidence="9">finn</strain>
    </source>
</reference>
<evidence type="ECO:0000256" key="4">
    <source>
        <dbReference type="ARBA" id="ARBA00022989"/>
    </source>
</evidence>
<evidence type="ECO:0000259" key="7">
    <source>
        <dbReference type="PROSITE" id="PS50850"/>
    </source>
</evidence>
<evidence type="ECO:0000256" key="2">
    <source>
        <dbReference type="ARBA" id="ARBA00022448"/>
    </source>
</evidence>
<evidence type="ECO:0000256" key="3">
    <source>
        <dbReference type="ARBA" id="ARBA00022692"/>
    </source>
</evidence>
<dbReference type="SUPFAM" id="SSF103473">
    <property type="entry name" value="MFS general substrate transporter"/>
    <property type="match status" value="1"/>
</dbReference>
<dbReference type="PANTHER" id="PTHR42718:SF9">
    <property type="entry name" value="MAJOR FACILITATOR SUPERFAMILY MULTIDRUG TRANSPORTER MFSC"/>
    <property type="match status" value="1"/>
</dbReference>
<accession>A0A1Y1VJS8</accession>
<dbReference type="PROSITE" id="PS50850">
    <property type="entry name" value="MFS"/>
    <property type="match status" value="1"/>
</dbReference>
<evidence type="ECO:0000313" key="8">
    <source>
        <dbReference type="EMBL" id="ORX57934.1"/>
    </source>
</evidence>
<feature type="domain" description="Major facilitator superfamily (MFS) profile" evidence="7">
    <location>
        <begin position="63"/>
        <end position="516"/>
    </location>
</feature>
<evidence type="ECO:0000256" key="6">
    <source>
        <dbReference type="SAM" id="Phobius"/>
    </source>
</evidence>
<dbReference type="InterPro" id="IPR020846">
    <property type="entry name" value="MFS_dom"/>
</dbReference>
<dbReference type="PANTHER" id="PTHR42718">
    <property type="entry name" value="MAJOR FACILITATOR SUPERFAMILY MULTIDRUG TRANSPORTER MFSC"/>
    <property type="match status" value="1"/>
</dbReference>
<name>A0A1Y1VJS8_9FUNG</name>
<dbReference type="AlphaFoldDB" id="A0A1Y1VJS8"/>
<feature type="transmembrane region" description="Helical" evidence="6">
    <location>
        <begin position="347"/>
        <end position="369"/>
    </location>
</feature>
<feature type="transmembrane region" description="Helical" evidence="6">
    <location>
        <begin position="316"/>
        <end position="341"/>
    </location>
</feature>
<dbReference type="STRING" id="1754191.A0A1Y1VJS8"/>
<feature type="transmembrane region" description="Helical" evidence="6">
    <location>
        <begin position="485"/>
        <end position="512"/>
    </location>
</feature>
<keyword evidence="5 6" id="KW-0472">Membrane</keyword>